<organism evidence="2 3">
    <name type="scientific">Sphingobacterium phlebotomi</name>
    <dbReference type="NCBI Taxonomy" id="2605433"/>
    <lineage>
        <taxon>Bacteria</taxon>
        <taxon>Pseudomonadati</taxon>
        <taxon>Bacteroidota</taxon>
        <taxon>Sphingobacteriia</taxon>
        <taxon>Sphingobacteriales</taxon>
        <taxon>Sphingobacteriaceae</taxon>
        <taxon>Sphingobacterium</taxon>
    </lineage>
</organism>
<feature type="transmembrane region" description="Helical" evidence="1">
    <location>
        <begin position="33"/>
        <end position="55"/>
    </location>
</feature>
<dbReference type="InterPro" id="IPR038770">
    <property type="entry name" value="Na+/solute_symporter_sf"/>
</dbReference>
<gene>
    <name evidence="2" type="ORF">FXV77_17230</name>
</gene>
<keyword evidence="1" id="KW-1133">Transmembrane helix</keyword>
<accession>A0A5D4H0P6</accession>
<feature type="transmembrane region" description="Helical" evidence="1">
    <location>
        <begin position="129"/>
        <end position="151"/>
    </location>
</feature>
<dbReference type="GO" id="GO:0005886">
    <property type="term" value="C:plasma membrane"/>
    <property type="evidence" value="ECO:0007669"/>
    <property type="project" value="TreeGrafter"/>
</dbReference>
<dbReference type="EMBL" id="VTAV01000015">
    <property type="protein sequence ID" value="TYR33609.1"/>
    <property type="molecule type" value="Genomic_DNA"/>
</dbReference>
<dbReference type="Gene3D" id="1.20.1530.20">
    <property type="match status" value="1"/>
</dbReference>
<evidence type="ECO:0000313" key="3">
    <source>
        <dbReference type="Proteomes" id="UP000322362"/>
    </source>
</evidence>
<feature type="transmembrane region" description="Helical" evidence="1">
    <location>
        <begin position="291"/>
        <end position="313"/>
    </location>
</feature>
<dbReference type="PANTHER" id="PTHR18640">
    <property type="entry name" value="SOLUTE CARRIER FAMILY 10 MEMBER 7"/>
    <property type="match status" value="1"/>
</dbReference>
<evidence type="ECO:0000313" key="2">
    <source>
        <dbReference type="EMBL" id="TYR33609.1"/>
    </source>
</evidence>
<feature type="transmembrane region" description="Helical" evidence="1">
    <location>
        <begin position="67"/>
        <end position="87"/>
    </location>
</feature>
<feature type="transmembrane region" description="Helical" evidence="1">
    <location>
        <begin position="163"/>
        <end position="181"/>
    </location>
</feature>
<comment type="caution">
    <text evidence="2">The sequence shown here is derived from an EMBL/GenBank/DDBJ whole genome shotgun (WGS) entry which is preliminary data.</text>
</comment>
<dbReference type="Proteomes" id="UP000322362">
    <property type="component" value="Unassembled WGS sequence"/>
</dbReference>
<feature type="transmembrane region" description="Helical" evidence="1">
    <location>
        <begin position="99"/>
        <end position="122"/>
    </location>
</feature>
<feature type="transmembrane region" description="Helical" evidence="1">
    <location>
        <begin position="7"/>
        <end position="27"/>
    </location>
</feature>
<evidence type="ECO:0000256" key="1">
    <source>
        <dbReference type="SAM" id="Phobius"/>
    </source>
</evidence>
<dbReference type="PIRSF" id="PIRSF026166">
    <property type="entry name" value="UCP026166"/>
    <property type="match status" value="1"/>
</dbReference>
<dbReference type="Pfam" id="PF13593">
    <property type="entry name" value="SBF_like"/>
    <property type="match status" value="1"/>
</dbReference>
<name>A0A5D4H0P6_9SPHI</name>
<sequence>MKLNFDGFILALFCFIVLAYFFPQLYLWHDGEILTWITSVGISLIFFFYGLKLSFQQLKAGLSNWKLHLLVQGATFVLFPLLLLPFYPFVQNGLQHDFWLSFFFLAALPSTVSSSVVMVAIARGNISAAIFNASISGLIGVILTPLWMQFFLDFGEIDVFGDVYWGLIKEIIIPVIAGLLLQPYFGKWALKYNRQLTLFDKSIILFIVYSSFAESFVSGVFERTGKLYLLWVFVGVVLLFILVYGLIYMLAKSVFKFDRGDQITALFCGSKKSLTHGSVFGKFLFAHSASAGLYFLPLMIFHAFQILVVTVIAQRYHNKTKDII</sequence>
<proteinExistence type="predicted"/>
<dbReference type="RefSeq" id="WP_148920485.1">
    <property type="nucleotide sequence ID" value="NZ_VTAV01000015.1"/>
</dbReference>
<keyword evidence="3" id="KW-1185">Reference proteome</keyword>
<dbReference type="AlphaFoldDB" id="A0A5D4H0P6"/>
<dbReference type="PANTHER" id="PTHR18640:SF5">
    <property type="entry name" value="SODIUM_BILE ACID COTRANSPORTER 7"/>
    <property type="match status" value="1"/>
</dbReference>
<protein>
    <submittedName>
        <fullName evidence="2">Bile acid:sodium symporter</fullName>
    </submittedName>
</protein>
<keyword evidence="1" id="KW-0812">Transmembrane</keyword>
<feature type="transmembrane region" description="Helical" evidence="1">
    <location>
        <begin position="227"/>
        <end position="251"/>
    </location>
</feature>
<reference evidence="2 3" key="1">
    <citation type="submission" date="2019-08" db="EMBL/GenBank/DDBJ databases">
        <title>Phlebobacter frassis gen. nov. sp. nov., a new member of family Sphingobacteriaceae isolated from sand fly rearing media.</title>
        <authorList>
            <person name="Kakumanu M.L."/>
            <person name="Marayati B.F."/>
            <person name="Wada-Katsumata A."/>
            <person name="Wasserberg G."/>
            <person name="Schal C."/>
            <person name="Apperson C.S."/>
            <person name="Ponnusamy L."/>
        </authorList>
    </citation>
    <scope>NUCLEOTIDE SEQUENCE [LARGE SCALE GENOMIC DNA]</scope>
    <source>
        <strain evidence="2 3">SSI9</strain>
    </source>
</reference>
<dbReference type="InterPro" id="IPR016833">
    <property type="entry name" value="Put_Na-Bile_cotransptr"/>
</dbReference>
<keyword evidence="1" id="KW-0472">Membrane</keyword>